<name>A0A517W5J3_9PLAN</name>
<proteinExistence type="predicted"/>
<protein>
    <submittedName>
        <fullName evidence="1">Uncharacterized protein</fullName>
    </submittedName>
</protein>
<evidence type="ECO:0000313" key="2">
    <source>
        <dbReference type="Proteomes" id="UP000320722"/>
    </source>
</evidence>
<sequence length="192" mass="21392">MELEADIIDRLRDDFDEQQAPAAIAELVASGQTGRIARCIVHAAHGSMERLRELIKLAEIDYRDVIVAGEYDGRMNAVRELTVSFLIASPDDFWILPIADVADRHGFRLTALESRPATAGPFEYTSDRNEGLACFSNGTTDFAVQKQDREWSISAPGLDVRPFGLKNTYDEEGFGIQLDDYLSRNHTETGPL</sequence>
<dbReference type="AlphaFoldDB" id="A0A517W5J3"/>
<evidence type="ECO:0000313" key="1">
    <source>
        <dbReference type="EMBL" id="QDU00527.1"/>
    </source>
</evidence>
<accession>A0A517W5J3</accession>
<dbReference type="Proteomes" id="UP000320722">
    <property type="component" value="Chromosome"/>
</dbReference>
<gene>
    <name evidence="1" type="ORF">V6x_02020</name>
</gene>
<dbReference type="EMBL" id="CP036347">
    <property type="protein sequence ID" value="QDU00527.1"/>
    <property type="molecule type" value="Genomic_DNA"/>
</dbReference>
<reference evidence="1 2" key="1">
    <citation type="submission" date="2019-02" db="EMBL/GenBank/DDBJ databases">
        <title>Deep-cultivation of Planctomycetes and their phenomic and genomic characterization uncovers novel biology.</title>
        <authorList>
            <person name="Wiegand S."/>
            <person name="Jogler M."/>
            <person name="Boedeker C."/>
            <person name="Pinto D."/>
            <person name="Vollmers J."/>
            <person name="Rivas-Marin E."/>
            <person name="Kohn T."/>
            <person name="Peeters S.H."/>
            <person name="Heuer A."/>
            <person name="Rast P."/>
            <person name="Oberbeckmann S."/>
            <person name="Bunk B."/>
            <person name="Jeske O."/>
            <person name="Meyerdierks A."/>
            <person name="Storesund J.E."/>
            <person name="Kallscheuer N."/>
            <person name="Luecker S."/>
            <person name="Lage O.M."/>
            <person name="Pohl T."/>
            <person name="Merkel B.J."/>
            <person name="Hornburger P."/>
            <person name="Mueller R.-W."/>
            <person name="Bruemmer F."/>
            <person name="Labrenz M."/>
            <person name="Spormann A.M."/>
            <person name="Op den Camp H."/>
            <person name="Overmann J."/>
            <person name="Amann R."/>
            <person name="Jetten M.S.M."/>
            <person name="Mascher T."/>
            <person name="Medema M.H."/>
            <person name="Devos D.P."/>
            <person name="Kaster A.-K."/>
            <person name="Ovreas L."/>
            <person name="Rohde M."/>
            <person name="Galperin M.Y."/>
            <person name="Jogler C."/>
        </authorList>
    </citation>
    <scope>NUCLEOTIDE SEQUENCE [LARGE SCALE GENOMIC DNA]</scope>
    <source>
        <strain evidence="1 2">V6</strain>
    </source>
</reference>
<organism evidence="1 2">
    <name type="scientific">Gimesia chilikensis</name>
    <dbReference type="NCBI Taxonomy" id="2605989"/>
    <lineage>
        <taxon>Bacteria</taxon>
        <taxon>Pseudomonadati</taxon>
        <taxon>Planctomycetota</taxon>
        <taxon>Planctomycetia</taxon>
        <taxon>Planctomycetales</taxon>
        <taxon>Planctomycetaceae</taxon>
        <taxon>Gimesia</taxon>
    </lineage>
</organism>
<dbReference type="RefSeq" id="WP_145035681.1">
    <property type="nucleotide sequence ID" value="NZ_CP036347.1"/>
</dbReference>